<dbReference type="AlphaFoldDB" id="A0A655FKZ0"/>
<reference evidence="4 5" key="1">
    <citation type="submission" date="2015-03" db="EMBL/GenBank/DDBJ databases">
        <authorList>
            <consortium name="Pathogen Informatics"/>
        </authorList>
    </citation>
    <scope>NUCLEOTIDE SEQUENCE [LARGE SCALE GENOMIC DNA]</scope>
    <source>
        <strain evidence="2 5">Bir 187</strain>
        <strain evidence="3 4">D00501624</strain>
    </source>
</reference>
<proteinExistence type="predicted"/>
<feature type="region of interest" description="Disordered" evidence="1">
    <location>
        <begin position="1"/>
        <end position="27"/>
    </location>
</feature>
<protein>
    <submittedName>
        <fullName evidence="3">Uncharacterized protein</fullName>
    </submittedName>
</protein>
<evidence type="ECO:0000313" key="2">
    <source>
        <dbReference type="EMBL" id="CKQ99945.1"/>
    </source>
</evidence>
<dbReference type="EMBL" id="CNFU01000048">
    <property type="protein sequence ID" value="CKQ99945.1"/>
    <property type="molecule type" value="Genomic_DNA"/>
</dbReference>
<evidence type="ECO:0000256" key="1">
    <source>
        <dbReference type="SAM" id="MobiDB-lite"/>
    </source>
</evidence>
<name>A0A655FKZ0_MYCTX</name>
<organism evidence="3 4">
    <name type="scientific">Mycobacterium tuberculosis</name>
    <dbReference type="NCBI Taxonomy" id="1773"/>
    <lineage>
        <taxon>Bacteria</taxon>
        <taxon>Bacillati</taxon>
        <taxon>Actinomycetota</taxon>
        <taxon>Actinomycetes</taxon>
        <taxon>Mycobacteriales</taxon>
        <taxon>Mycobacteriaceae</taxon>
        <taxon>Mycobacterium</taxon>
        <taxon>Mycobacterium tuberculosis complex</taxon>
    </lineage>
</organism>
<evidence type="ECO:0000313" key="5">
    <source>
        <dbReference type="Proteomes" id="UP000049023"/>
    </source>
</evidence>
<evidence type="ECO:0000313" key="4">
    <source>
        <dbReference type="Proteomes" id="UP000039217"/>
    </source>
</evidence>
<dbReference type="EMBL" id="CQQC01001132">
    <property type="protein sequence ID" value="CNV66885.1"/>
    <property type="molecule type" value="Genomic_DNA"/>
</dbReference>
<dbReference type="Proteomes" id="UP000039217">
    <property type="component" value="Unassembled WGS sequence"/>
</dbReference>
<sequence>MARRIRDVKSAGQYGHGDALGIQRRAVSRTVDPVGATGDDRDVALCQPGGQIGRDMLAVGRRSPGSNDGGRTWCHFVQARGAQGPQHQRRVAARPCPGSGATESGERQHRPLVVVGSDQTPTAAHE</sequence>
<feature type="region of interest" description="Disordered" evidence="1">
    <location>
        <begin position="80"/>
        <end position="126"/>
    </location>
</feature>
<dbReference type="Proteomes" id="UP000049023">
    <property type="component" value="Unassembled WGS sequence"/>
</dbReference>
<evidence type="ECO:0000313" key="3">
    <source>
        <dbReference type="EMBL" id="CNV66885.1"/>
    </source>
</evidence>
<accession>A0A655FKZ0</accession>
<feature type="compositionally biased region" description="Polar residues" evidence="1">
    <location>
        <begin position="117"/>
        <end position="126"/>
    </location>
</feature>
<gene>
    <name evidence="3" type="ORF">ERS007661_02902</name>
    <name evidence="2" type="ORF">ERS027661_00424</name>
</gene>